<dbReference type="InterPro" id="IPR033399">
    <property type="entry name" value="TP_0789-like"/>
</dbReference>
<accession>A0A644WEA2</accession>
<dbReference type="PANTHER" id="PTHR37507:SF2">
    <property type="entry name" value="SPORULATION PROTEIN YDCC"/>
    <property type="match status" value="1"/>
</dbReference>
<protein>
    <recommendedName>
        <fullName evidence="1">Uncharacterized protein TP-0789 domain-containing protein</fullName>
    </recommendedName>
</protein>
<organism evidence="2">
    <name type="scientific">bioreactor metagenome</name>
    <dbReference type="NCBI Taxonomy" id="1076179"/>
    <lineage>
        <taxon>unclassified sequences</taxon>
        <taxon>metagenomes</taxon>
        <taxon>ecological metagenomes</taxon>
    </lineage>
</organism>
<dbReference type="Gene3D" id="2.50.20.10">
    <property type="entry name" value="Lipoprotein localisation LolA/LolB/LppX"/>
    <property type="match status" value="1"/>
</dbReference>
<dbReference type="Pfam" id="PF17131">
    <property type="entry name" value="LolA_like"/>
    <property type="match status" value="1"/>
</dbReference>
<dbReference type="PANTHER" id="PTHR37507">
    <property type="entry name" value="SPORULATION PROTEIN YDCC"/>
    <property type="match status" value="1"/>
</dbReference>
<dbReference type="CDD" id="cd16329">
    <property type="entry name" value="LolA_like"/>
    <property type="match status" value="1"/>
</dbReference>
<gene>
    <name evidence="2" type="ORF">SDC9_48420</name>
</gene>
<dbReference type="SUPFAM" id="SSF89392">
    <property type="entry name" value="Prokaryotic lipoproteins and lipoprotein localization factors"/>
    <property type="match status" value="1"/>
</dbReference>
<dbReference type="InterPro" id="IPR052944">
    <property type="entry name" value="Sporulation_related"/>
</dbReference>
<evidence type="ECO:0000259" key="1">
    <source>
        <dbReference type="Pfam" id="PF17131"/>
    </source>
</evidence>
<comment type="caution">
    <text evidence="2">The sequence shown here is derived from an EMBL/GenBank/DDBJ whole genome shotgun (WGS) entry which is preliminary data.</text>
</comment>
<sequence>MKPTLLFLFLFPFILSAQSYPAGKTLLDKIDANMSAKSRVVTAKMEINTARGTRTMESKSWSEGDERAFTEYLAPAREKGTKMLKLESQLWIYSPSTDRVIQISGHMLRQSVMGSDMSYEDMMNDTPLLEQYAANVTGEEVVDGRKCWILTLTAIKPDVNYQSQQMWVDQERFVPLKVEMFAKSGKLLKKITFSDVKRVQRRWYPMTMLYKDMLKNGGGTRMMIQEITLDQKIPASVFNKSSLK</sequence>
<dbReference type="EMBL" id="VSSQ01000850">
    <property type="protein sequence ID" value="MPM02175.1"/>
    <property type="molecule type" value="Genomic_DNA"/>
</dbReference>
<feature type="domain" description="Uncharacterized protein TP-0789" evidence="1">
    <location>
        <begin position="64"/>
        <end position="244"/>
    </location>
</feature>
<name>A0A644WEA2_9ZZZZ</name>
<dbReference type="InterPro" id="IPR029046">
    <property type="entry name" value="LolA/LolB/LppX"/>
</dbReference>
<evidence type="ECO:0000313" key="2">
    <source>
        <dbReference type="EMBL" id="MPM02175.1"/>
    </source>
</evidence>
<dbReference type="AlphaFoldDB" id="A0A644WEA2"/>
<proteinExistence type="predicted"/>
<reference evidence="2" key="1">
    <citation type="submission" date="2019-08" db="EMBL/GenBank/DDBJ databases">
        <authorList>
            <person name="Kucharzyk K."/>
            <person name="Murdoch R.W."/>
            <person name="Higgins S."/>
            <person name="Loffler F."/>
        </authorList>
    </citation>
    <scope>NUCLEOTIDE SEQUENCE</scope>
</reference>